<dbReference type="SUPFAM" id="SSF82704">
    <property type="entry name" value="AlbA-like"/>
    <property type="match status" value="1"/>
</dbReference>
<proteinExistence type="predicted"/>
<evidence type="ECO:0000256" key="1">
    <source>
        <dbReference type="SAM" id="MobiDB-lite"/>
    </source>
</evidence>
<keyword evidence="4" id="KW-1185">Reference proteome</keyword>
<dbReference type="InterPro" id="IPR036882">
    <property type="entry name" value="Alba-like_dom_sf"/>
</dbReference>
<evidence type="ECO:0000313" key="3">
    <source>
        <dbReference type="EMBL" id="CAI9093899.1"/>
    </source>
</evidence>
<name>A0AAV1CEA4_OLDCO</name>
<dbReference type="GO" id="GO:0003676">
    <property type="term" value="F:nucleic acid binding"/>
    <property type="evidence" value="ECO:0007669"/>
    <property type="project" value="InterPro"/>
</dbReference>
<feature type="region of interest" description="Disordered" evidence="1">
    <location>
        <begin position="83"/>
        <end position="118"/>
    </location>
</feature>
<reference evidence="3" key="1">
    <citation type="submission" date="2023-03" db="EMBL/GenBank/DDBJ databases">
        <authorList>
            <person name="Julca I."/>
        </authorList>
    </citation>
    <scope>NUCLEOTIDE SEQUENCE</scope>
</reference>
<dbReference type="Pfam" id="PF01918">
    <property type="entry name" value="Alba"/>
    <property type="match status" value="1"/>
</dbReference>
<organism evidence="3 4">
    <name type="scientific">Oldenlandia corymbosa var. corymbosa</name>
    <dbReference type="NCBI Taxonomy" id="529605"/>
    <lineage>
        <taxon>Eukaryota</taxon>
        <taxon>Viridiplantae</taxon>
        <taxon>Streptophyta</taxon>
        <taxon>Embryophyta</taxon>
        <taxon>Tracheophyta</taxon>
        <taxon>Spermatophyta</taxon>
        <taxon>Magnoliopsida</taxon>
        <taxon>eudicotyledons</taxon>
        <taxon>Gunneridae</taxon>
        <taxon>Pentapetalae</taxon>
        <taxon>asterids</taxon>
        <taxon>lamiids</taxon>
        <taxon>Gentianales</taxon>
        <taxon>Rubiaceae</taxon>
        <taxon>Rubioideae</taxon>
        <taxon>Spermacoceae</taxon>
        <taxon>Hedyotis-Oldenlandia complex</taxon>
        <taxon>Oldenlandia</taxon>
    </lineage>
</organism>
<feature type="domain" description="DNA/RNA-binding protein Alba-like" evidence="2">
    <location>
        <begin position="3"/>
        <end position="64"/>
    </location>
</feature>
<dbReference type="Proteomes" id="UP001161247">
    <property type="component" value="Chromosome 2"/>
</dbReference>
<evidence type="ECO:0000259" key="2">
    <source>
        <dbReference type="Pfam" id="PF01918"/>
    </source>
</evidence>
<accession>A0AAV1CEA4</accession>
<dbReference type="InterPro" id="IPR002775">
    <property type="entry name" value="DNA/RNA-bd_Alba-like"/>
</dbReference>
<gene>
    <name evidence="3" type="ORF">OLC1_LOCUS5208</name>
</gene>
<feature type="compositionally biased region" description="Polar residues" evidence="1">
    <location>
        <begin position="84"/>
        <end position="93"/>
    </location>
</feature>
<protein>
    <submittedName>
        <fullName evidence="3">OLC1v1029496C1</fullName>
    </submittedName>
</protein>
<dbReference type="AlphaFoldDB" id="A0AAV1CEA4"/>
<dbReference type="Gene3D" id="3.30.110.20">
    <property type="entry name" value="Alba-like domain"/>
    <property type="match status" value="1"/>
</dbReference>
<dbReference type="EMBL" id="OX459119">
    <property type="protein sequence ID" value="CAI9093899.1"/>
    <property type="molecule type" value="Genomic_DNA"/>
</dbReference>
<sequence length="255" mass="28390">MKELRVSSHGKVLKYFSFAKCQLQQHLSIRITALGIAIPKAIATGELLKAQLEHLQQIVTTTLTNGVSTIVISLSLDSFHDTRNQNPGCSNQGNHRKKRHANTKSRHNSATTKAEHKQWRRVPSPACSVVHAPDAVPDAVVFVIDSVFGSSLSESTDMDHDCKGKMLDSTMFDTTRGESHQNKRGLDCLEVTETLRKRRLTVKERLLRCSKRCKLRWTNYLRPLGMTTKKLCVGVSKGSSAPPMGLIVVHPVLEE</sequence>
<feature type="compositionally biased region" description="Basic residues" evidence="1">
    <location>
        <begin position="94"/>
        <end position="107"/>
    </location>
</feature>
<evidence type="ECO:0000313" key="4">
    <source>
        <dbReference type="Proteomes" id="UP001161247"/>
    </source>
</evidence>